<evidence type="ECO:0000313" key="2">
    <source>
        <dbReference type="Proteomes" id="UP000038040"/>
    </source>
</evidence>
<dbReference type="WBParaSite" id="DME_0000545101-mRNA-1">
    <property type="protein sequence ID" value="DME_0000545101-mRNA-1"/>
    <property type="gene ID" value="DME_0000545101"/>
</dbReference>
<evidence type="ECO:0000313" key="4">
    <source>
        <dbReference type="WBParaSite" id="DME_0000545101-mRNA-1"/>
    </source>
</evidence>
<accession>A0A0N4UDN4</accession>
<dbReference type="EMBL" id="UYYG01001178">
    <property type="protein sequence ID" value="VDN59277.1"/>
    <property type="molecule type" value="Genomic_DNA"/>
</dbReference>
<sequence>MEEFDNEYEIILLRSQNEKLRKLLIDERFKVYQERKRRILLEARLLLIFKTLKDVYNVDVRDLITSEGSVSTNGNSPSDFSQTINRFSNAFQTENSYGSKSASAMTVDLSYSSQLLPPDNDKRILNTTQSLQVDNEVNQSKSSNTPWLWFVDENGISTAQMPLSLSNALKMRKAAFIARSAARQKRINAARAFRKHLAHEKHKIALEVLAGRTDVRNVADILGHSCCFLPRSSFYQSALETKQRIQGTKESEDQRRAAVKEKDFHVNRLLAYCYSQV</sequence>
<dbReference type="Proteomes" id="UP000274756">
    <property type="component" value="Unassembled WGS sequence"/>
</dbReference>
<dbReference type="AlphaFoldDB" id="A0A0N4UDN4"/>
<reference evidence="4" key="1">
    <citation type="submission" date="2017-02" db="UniProtKB">
        <authorList>
            <consortium name="WormBaseParasite"/>
        </authorList>
    </citation>
    <scope>IDENTIFICATION</scope>
</reference>
<proteinExistence type="predicted"/>
<keyword evidence="3" id="KW-1185">Reference proteome</keyword>
<organism evidence="2 4">
    <name type="scientific">Dracunculus medinensis</name>
    <name type="common">Guinea worm</name>
    <dbReference type="NCBI Taxonomy" id="318479"/>
    <lineage>
        <taxon>Eukaryota</taxon>
        <taxon>Metazoa</taxon>
        <taxon>Ecdysozoa</taxon>
        <taxon>Nematoda</taxon>
        <taxon>Chromadorea</taxon>
        <taxon>Rhabditida</taxon>
        <taxon>Spirurina</taxon>
        <taxon>Dracunculoidea</taxon>
        <taxon>Dracunculidae</taxon>
        <taxon>Dracunculus</taxon>
    </lineage>
</organism>
<dbReference type="OrthoDB" id="5835249at2759"/>
<evidence type="ECO:0000313" key="1">
    <source>
        <dbReference type="EMBL" id="VDN59277.1"/>
    </source>
</evidence>
<protein>
    <submittedName>
        <fullName evidence="4">BZIP domain-containing protein</fullName>
    </submittedName>
</protein>
<reference evidence="1 3" key="2">
    <citation type="submission" date="2018-11" db="EMBL/GenBank/DDBJ databases">
        <authorList>
            <consortium name="Pathogen Informatics"/>
        </authorList>
    </citation>
    <scope>NUCLEOTIDE SEQUENCE [LARGE SCALE GENOMIC DNA]</scope>
</reference>
<gene>
    <name evidence="1" type="ORF">DME_LOCUS9250</name>
</gene>
<dbReference type="Proteomes" id="UP000038040">
    <property type="component" value="Unplaced"/>
</dbReference>
<name>A0A0N4UDN4_DRAME</name>
<evidence type="ECO:0000313" key="3">
    <source>
        <dbReference type="Proteomes" id="UP000274756"/>
    </source>
</evidence>